<keyword evidence="6" id="KW-0050">Antiport</keyword>
<keyword evidence="15" id="KW-1185">Reference proteome</keyword>
<organism evidence="14 15">
    <name type="scientific">Vallitalea longa</name>
    <dbReference type="NCBI Taxonomy" id="2936439"/>
    <lineage>
        <taxon>Bacteria</taxon>
        <taxon>Bacillati</taxon>
        <taxon>Bacillota</taxon>
        <taxon>Clostridia</taxon>
        <taxon>Lachnospirales</taxon>
        <taxon>Vallitaleaceae</taxon>
        <taxon>Vallitalea</taxon>
    </lineage>
</organism>
<feature type="transmembrane region" description="Helical" evidence="13">
    <location>
        <begin position="93"/>
        <end position="115"/>
    </location>
</feature>
<dbReference type="InterPro" id="IPR002528">
    <property type="entry name" value="MATE_fam"/>
</dbReference>
<feature type="transmembrane region" description="Helical" evidence="13">
    <location>
        <begin position="391"/>
        <end position="413"/>
    </location>
</feature>
<dbReference type="AlphaFoldDB" id="A0A9W6DEE9"/>
<dbReference type="Proteomes" id="UP001144256">
    <property type="component" value="Unassembled WGS sequence"/>
</dbReference>
<feature type="transmembrane region" description="Helical" evidence="13">
    <location>
        <begin position="48"/>
        <end position="73"/>
    </location>
</feature>
<feature type="transmembrane region" description="Helical" evidence="13">
    <location>
        <begin position="20"/>
        <end position="41"/>
    </location>
</feature>
<feature type="transmembrane region" description="Helical" evidence="13">
    <location>
        <begin position="198"/>
        <end position="217"/>
    </location>
</feature>
<dbReference type="InterPro" id="IPR050222">
    <property type="entry name" value="MATE_MdtK"/>
</dbReference>
<evidence type="ECO:0000256" key="2">
    <source>
        <dbReference type="ARBA" id="ARBA00004651"/>
    </source>
</evidence>
<comment type="subcellular location">
    <subcellularLocation>
        <location evidence="2">Cell membrane</location>
        <topology evidence="2">Multi-pass membrane protein</topology>
    </subcellularLocation>
</comment>
<evidence type="ECO:0000256" key="12">
    <source>
        <dbReference type="ARBA" id="ARBA00031636"/>
    </source>
</evidence>
<sequence length="452" mass="50064">MNKNLINKDTFLINEINKMAIPLVFNSVVGMLIGLIDTAMIGRISLDAFGAVGLISTTINSITGVLGAIAVAFNIAGAKSEGKGNTKDLVDNFISGISISLFIGTLFWLILFAFGDGILKVVYGLQGSLLKESLSYMNLFSMTTCLNMMLFMFSSLFKILNTTKYLFIGNITATITNVILNYILIFGKLSFKPMGVKGAGIASVISLSLNLIIYVFILYKKKLIVIDYLLPIIKILKLGLRLIRKSLALMGQEILESTLLVVCINAILSRIGVLELSAYTLLESVVTIVLMPMYSYASTTLTLVSKNYGEKQYEKMSIIPRQSLKLALIISIGLIILLIIFKSYIVLLLTNDYNLINYSINYYIIALVACLFSIPNNIYKYGLQGIGDERWVLFNSIVINLIGIALVFLFSLVFKMGLYGLYLGITIDFILLSICDYLRFSNKVTNKKTETI</sequence>
<keyword evidence="10" id="KW-0406">Ion transport</keyword>
<dbReference type="PIRSF" id="PIRSF006603">
    <property type="entry name" value="DinF"/>
    <property type="match status" value="1"/>
</dbReference>
<evidence type="ECO:0000313" key="14">
    <source>
        <dbReference type="EMBL" id="GKX30106.1"/>
    </source>
</evidence>
<feature type="transmembrane region" description="Helical" evidence="13">
    <location>
        <begin position="165"/>
        <end position="186"/>
    </location>
</feature>
<gene>
    <name evidence="14" type="ORF">SH1V18_25860</name>
</gene>
<evidence type="ECO:0000256" key="1">
    <source>
        <dbReference type="ARBA" id="ARBA00003408"/>
    </source>
</evidence>
<dbReference type="InterPro" id="IPR048279">
    <property type="entry name" value="MdtK-like"/>
</dbReference>
<feature type="transmembrane region" description="Helical" evidence="13">
    <location>
        <begin position="136"/>
        <end position="159"/>
    </location>
</feature>
<name>A0A9W6DEE9_9FIRM</name>
<evidence type="ECO:0000256" key="7">
    <source>
        <dbReference type="ARBA" id="ARBA00022475"/>
    </source>
</evidence>
<feature type="transmembrane region" description="Helical" evidence="13">
    <location>
        <begin position="419"/>
        <end position="438"/>
    </location>
</feature>
<dbReference type="EMBL" id="BRLB01000007">
    <property type="protein sequence ID" value="GKX30106.1"/>
    <property type="molecule type" value="Genomic_DNA"/>
</dbReference>
<dbReference type="GO" id="GO:0006811">
    <property type="term" value="P:monoatomic ion transport"/>
    <property type="evidence" value="ECO:0007669"/>
    <property type="project" value="UniProtKB-KW"/>
</dbReference>
<dbReference type="RefSeq" id="WP_281816003.1">
    <property type="nucleotide sequence ID" value="NZ_BRLB01000007.1"/>
</dbReference>
<keyword evidence="9 13" id="KW-1133">Transmembrane helix</keyword>
<keyword evidence="11 13" id="KW-0472">Membrane</keyword>
<comment type="function">
    <text evidence="1">Multidrug efflux pump.</text>
</comment>
<keyword evidence="7" id="KW-1003">Cell membrane</keyword>
<feature type="transmembrane region" description="Helical" evidence="13">
    <location>
        <begin position="254"/>
        <end position="273"/>
    </location>
</feature>
<accession>A0A9W6DEE9</accession>
<dbReference type="GO" id="GO:0042910">
    <property type="term" value="F:xenobiotic transmembrane transporter activity"/>
    <property type="evidence" value="ECO:0007669"/>
    <property type="project" value="InterPro"/>
</dbReference>
<dbReference type="NCBIfam" id="TIGR00797">
    <property type="entry name" value="matE"/>
    <property type="match status" value="1"/>
</dbReference>
<feature type="transmembrane region" description="Helical" evidence="13">
    <location>
        <begin position="360"/>
        <end position="379"/>
    </location>
</feature>
<comment type="caution">
    <text evidence="14">The sequence shown here is derived from an EMBL/GenBank/DDBJ whole genome shotgun (WGS) entry which is preliminary data.</text>
</comment>
<evidence type="ECO:0000256" key="9">
    <source>
        <dbReference type="ARBA" id="ARBA00022989"/>
    </source>
</evidence>
<feature type="transmembrane region" description="Helical" evidence="13">
    <location>
        <begin position="326"/>
        <end position="348"/>
    </location>
</feature>
<evidence type="ECO:0000256" key="3">
    <source>
        <dbReference type="ARBA" id="ARBA00010199"/>
    </source>
</evidence>
<feature type="transmembrane region" description="Helical" evidence="13">
    <location>
        <begin position="285"/>
        <end position="305"/>
    </location>
</feature>
<dbReference type="Pfam" id="PF01554">
    <property type="entry name" value="MatE"/>
    <property type="match status" value="2"/>
</dbReference>
<evidence type="ECO:0000313" key="15">
    <source>
        <dbReference type="Proteomes" id="UP001144256"/>
    </source>
</evidence>
<evidence type="ECO:0000256" key="4">
    <source>
        <dbReference type="ARBA" id="ARBA00020268"/>
    </source>
</evidence>
<evidence type="ECO:0000256" key="11">
    <source>
        <dbReference type="ARBA" id="ARBA00023136"/>
    </source>
</evidence>
<protein>
    <recommendedName>
        <fullName evidence="4">Probable multidrug resistance protein NorM</fullName>
    </recommendedName>
    <alternativeName>
        <fullName evidence="12">Multidrug-efflux transporter</fullName>
    </alternativeName>
</protein>
<evidence type="ECO:0000256" key="6">
    <source>
        <dbReference type="ARBA" id="ARBA00022449"/>
    </source>
</evidence>
<dbReference type="GO" id="GO:0005886">
    <property type="term" value="C:plasma membrane"/>
    <property type="evidence" value="ECO:0007669"/>
    <property type="project" value="UniProtKB-SubCell"/>
</dbReference>
<comment type="similarity">
    <text evidence="3">Belongs to the multi antimicrobial extrusion (MATE) (TC 2.A.66.1) family.</text>
</comment>
<proteinExistence type="inferred from homology"/>
<dbReference type="GO" id="GO:0015297">
    <property type="term" value="F:antiporter activity"/>
    <property type="evidence" value="ECO:0007669"/>
    <property type="project" value="UniProtKB-KW"/>
</dbReference>
<reference evidence="14" key="1">
    <citation type="submission" date="2022-06" db="EMBL/GenBank/DDBJ databases">
        <title>Vallitalea longa sp. nov., an anaerobic bacterium isolated from marine sediment.</title>
        <authorList>
            <person name="Hirano S."/>
            <person name="Terahara T."/>
            <person name="Mori K."/>
            <person name="Hamada M."/>
            <person name="Matsumoto R."/>
            <person name="Kobayashi T."/>
        </authorList>
    </citation>
    <scope>NUCLEOTIDE SEQUENCE</scope>
    <source>
        <strain evidence="14">SH18-1</strain>
    </source>
</reference>
<evidence type="ECO:0000256" key="5">
    <source>
        <dbReference type="ARBA" id="ARBA00022448"/>
    </source>
</evidence>
<evidence type="ECO:0000256" key="13">
    <source>
        <dbReference type="SAM" id="Phobius"/>
    </source>
</evidence>
<evidence type="ECO:0000256" key="10">
    <source>
        <dbReference type="ARBA" id="ARBA00023065"/>
    </source>
</evidence>
<keyword evidence="8 13" id="KW-0812">Transmembrane</keyword>
<dbReference type="PANTHER" id="PTHR43298">
    <property type="entry name" value="MULTIDRUG RESISTANCE PROTEIN NORM-RELATED"/>
    <property type="match status" value="1"/>
</dbReference>
<keyword evidence="5" id="KW-0813">Transport</keyword>
<dbReference type="PANTHER" id="PTHR43298:SF2">
    <property type="entry name" value="FMN_FAD EXPORTER YEEO-RELATED"/>
    <property type="match status" value="1"/>
</dbReference>
<evidence type="ECO:0000256" key="8">
    <source>
        <dbReference type="ARBA" id="ARBA00022692"/>
    </source>
</evidence>